<feature type="compositionally biased region" description="Basic and acidic residues" evidence="1">
    <location>
        <begin position="231"/>
        <end position="250"/>
    </location>
</feature>
<feature type="region of interest" description="Disordered" evidence="1">
    <location>
        <begin position="231"/>
        <end position="254"/>
    </location>
</feature>
<evidence type="ECO:0000256" key="1">
    <source>
        <dbReference type="SAM" id="MobiDB-lite"/>
    </source>
</evidence>
<dbReference type="EMBL" id="JAQQBS010000720">
    <property type="protein sequence ID" value="KAK0169319.1"/>
    <property type="molecule type" value="Genomic_DNA"/>
</dbReference>
<proteinExistence type="predicted"/>
<comment type="caution">
    <text evidence="2">The sequence shown here is derived from an EMBL/GenBank/DDBJ whole genome shotgun (WGS) entry which is preliminary data.</text>
</comment>
<reference evidence="2" key="2">
    <citation type="submission" date="2023-03" db="EMBL/GenBank/DDBJ databases">
        <authorList>
            <person name="Inwood S.N."/>
            <person name="Skelly J.G."/>
            <person name="Guhlin J."/>
            <person name="Harrop T.W.R."/>
            <person name="Goldson S.G."/>
            <person name="Dearden P.K."/>
        </authorList>
    </citation>
    <scope>NUCLEOTIDE SEQUENCE</scope>
    <source>
        <strain evidence="2">Irish</strain>
        <tissue evidence="2">Whole body</tissue>
    </source>
</reference>
<protein>
    <submittedName>
        <fullName evidence="2">Uncharacterized protein</fullName>
    </submittedName>
</protein>
<dbReference type="Gene3D" id="4.10.60.10">
    <property type="entry name" value="Zinc finger, CCHC-type"/>
    <property type="match status" value="1"/>
</dbReference>
<dbReference type="Proteomes" id="UP001168990">
    <property type="component" value="Unassembled WGS sequence"/>
</dbReference>
<evidence type="ECO:0000313" key="2">
    <source>
        <dbReference type="EMBL" id="KAK0169319.1"/>
    </source>
</evidence>
<name>A0AA39FGT6_9HYME</name>
<dbReference type="AlphaFoldDB" id="A0AA39FGT6"/>
<reference evidence="2" key="1">
    <citation type="journal article" date="2023" name="bioRxiv">
        <title>Scaffold-level genome assemblies of two parasitoid biocontrol wasps reveal the parthenogenesis mechanism and an associated novel virus.</title>
        <authorList>
            <person name="Inwood S."/>
            <person name="Skelly J."/>
            <person name="Guhlin J."/>
            <person name="Harrop T."/>
            <person name="Goldson S."/>
            <person name="Dearden P."/>
        </authorList>
    </citation>
    <scope>NUCLEOTIDE SEQUENCE</scope>
    <source>
        <strain evidence="2">Irish</strain>
        <tissue evidence="2">Whole body</tissue>
    </source>
</reference>
<organism evidence="2 3">
    <name type="scientific">Microctonus aethiopoides</name>
    <dbReference type="NCBI Taxonomy" id="144406"/>
    <lineage>
        <taxon>Eukaryota</taxon>
        <taxon>Metazoa</taxon>
        <taxon>Ecdysozoa</taxon>
        <taxon>Arthropoda</taxon>
        <taxon>Hexapoda</taxon>
        <taxon>Insecta</taxon>
        <taxon>Pterygota</taxon>
        <taxon>Neoptera</taxon>
        <taxon>Endopterygota</taxon>
        <taxon>Hymenoptera</taxon>
        <taxon>Apocrita</taxon>
        <taxon>Ichneumonoidea</taxon>
        <taxon>Braconidae</taxon>
        <taxon>Euphorinae</taxon>
        <taxon>Microctonus</taxon>
    </lineage>
</organism>
<evidence type="ECO:0000313" key="3">
    <source>
        <dbReference type="Proteomes" id="UP001168990"/>
    </source>
</evidence>
<gene>
    <name evidence="2" type="ORF">PV328_012207</name>
</gene>
<sequence length="547" mass="61826">MSTPTEDKDELIENFQALEFDDSYEDSAVNKVTVSAASSSSSLLFASDEGLFKSALDIESVNIKKKLLMEQLKELELAGAAILEQNKQIDESSTKKILKSTKAKWNKKGELHFFSSGEEDDVKDSPKDVAKQNLLLDDEEYQLSDEKTVDCKLEAQSSSLDEARARQIEMKNYRPPLKSSVRAQERPTSIEAINLIKEIRSRSPPRIKFGKTTRVTAAQLHAENVKRGRIPKEKKELEKLEGANRPRLTTDDPNAQLAPSVAVLPAAYKPPTFKEFLGELGLEKEVQEHPGRPLYFVECRMLSEDALKDLIRKRAEMLYERKDSQTVTRGTQTYVSVAGKLRVQGCVNCRSRTHHARECTLPYRPGFCQICFADGFDTKDCIYPHGIEHETALGLCAGCGQDLSLYCPECPDCNVRYKDIVDWLRLNYATMPSWAVPEDHRYLINEGTEILRRRVKAKFDDPNDVPNRVRAFLIRENALSAAPAIAGRNVPSMNRLSEEKRRLAISALTHPLTNKTLDEIFEERPELDDGAEIKIIVPTKYKYGAKK</sequence>
<accession>A0AA39FGT6</accession>
<keyword evidence="3" id="KW-1185">Reference proteome</keyword>